<sequence>MSYLIQKPDFVGMLSSGLCAIHCAAAPIFFAAQPLVHGVIGEADHHGHEHGHGLWGSLDFVFLPLVYSPLFTPAMRVSTPELARGCGPAWSSLRPAC</sequence>
<comment type="caution">
    <text evidence="1">The sequence shown here is derived from an EMBL/GenBank/DDBJ whole genome shotgun (WGS) entry which is preliminary data.</text>
</comment>
<protein>
    <recommendedName>
        <fullName evidence="3">MerC domain-containing protein</fullName>
    </recommendedName>
</protein>
<keyword evidence="2" id="KW-1185">Reference proteome</keyword>
<dbReference type="InterPro" id="IPR004891">
    <property type="entry name" value="Mercury-R_MerC"/>
</dbReference>
<reference evidence="1 2" key="1">
    <citation type="submission" date="2020-03" db="EMBL/GenBank/DDBJ databases">
        <title>Genomic Encyclopedia of Type Strains, Phase IV (KMG-IV): sequencing the most valuable type-strain genomes for metagenomic binning, comparative biology and taxonomic classification.</title>
        <authorList>
            <person name="Goeker M."/>
        </authorList>
    </citation>
    <scope>NUCLEOTIDE SEQUENCE [LARGE SCALE GENOMIC DNA]</scope>
    <source>
        <strain evidence="1 2">DSM 105096</strain>
    </source>
</reference>
<accession>A0ABX0XBH1</accession>
<gene>
    <name evidence="1" type="ORF">GGR27_002057</name>
</gene>
<organism evidence="1 2">
    <name type="scientific">Neolewinella antarctica</name>
    <dbReference type="NCBI Taxonomy" id="442734"/>
    <lineage>
        <taxon>Bacteria</taxon>
        <taxon>Pseudomonadati</taxon>
        <taxon>Bacteroidota</taxon>
        <taxon>Saprospiria</taxon>
        <taxon>Saprospirales</taxon>
        <taxon>Lewinellaceae</taxon>
        <taxon>Neolewinella</taxon>
    </lineage>
</organism>
<dbReference type="Proteomes" id="UP000770785">
    <property type="component" value="Unassembled WGS sequence"/>
</dbReference>
<dbReference type="EMBL" id="JAATJH010000003">
    <property type="protein sequence ID" value="NJC26547.1"/>
    <property type="molecule type" value="Genomic_DNA"/>
</dbReference>
<evidence type="ECO:0000313" key="1">
    <source>
        <dbReference type="EMBL" id="NJC26547.1"/>
    </source>
</evidence>
<name>A0ABX0XBH1_9BACT</name>
<evidence type="ECO:0000313" key="2">
    <source>
        <dbReference type="Proteomes" id="UP000770785"/>
    </source>
</evidence>
<dbReference type="Pfam" id="PF03203">
    <property type="entry name" value="MerC"/>
    <property type="match status" value="1"/>
</dbReference>
<evidence type="ECO:0008006" key="3">
    <source>
        <dbReference type="Google" id="ProtNLM"/>
    </source>
</evidence>
<dbReference type="RefSeq" id="WP_168037319.1">
    <property type="nucleotide sequence ID" value="NZ_JAATJH010000003.1"/>
</dbReference>
<proteinExistence type="predicted"/>